<reference evidence="10 11" key="1">
    <citation type="submission" date="2024-08" db="EMBL/GenBank/DDBJ databases">
        <authorList>
            <person name="Cucini C."/>
            <person name="Frati F."/>
        </authorList>
    </citation>
    <scope>NUCLEOTIDE SEQUENCE [LARGE SCALE GENOMIC DNA]</scope>
</reference>
<keyword evidence="11" id="KW-1185">Reference proteome</keyword>
<evidence type="ECO:0000256" key="3">
    <source>
        <dbReference type="ARBA" id="ARBA00022737"/>
    </source>
</evidence>
<dbReference type="InterPro" id="IPR013087">
    <property type="entry name" value="Znf_C2H2_type"/>
</dbReference>
<dbReference type="PROSITE" id="PS00028">
    <property type="entry name" value="ZINC_FINGER_C2H2_1"/>
    <property type="match status" value="1"/>
</dbReference>
<feature type="domain" description="C2H2-type" evidence="9">
    <location>
        <begin position="379"/>
        <end position="406"/>
    </location>
</feature>
<comment type="subcellular location">
    <subcellularLocation>
        <location evidence="1">Nucleus</location>
    </subcellularLocation>
</comment>
<evidence type="ECO:0000313" key="10">
    <source>
        <dbReference type="EMBL" id="CAL8137721.1"/>
    </source>
</evidence>
<gene>
    <name evidence="10" type="ORF">ODALV1_LOCUS27051</name>
</gene>
<evidence type="ECO:0000256" key="6">
    <source>
        <dbReference type="ARBA" id="ARBA00023125"/>
    </source>
</evidence>
<keyword evidence="5" id="KW-0862">Zinc</keyword>
<comment type="caution">
    <text evidence="10">The sequence shown here is derived from an EMBL/GenBank/DDBJ whole genome shotgun (WGS) entry which is preliminary data.</text>
</comment>
<sequence>MSNMKIKNQCFNSTIKNKIHKKSSTSSENRTTTCLLCGTVVNLSSFIGIPRNNRKLEELVTNLYKHLEISTSELPPRYTEETLPFCAITCEPLLTRLLEEQAVLDGALVKIKNIVTNIQQKVVDFTILGLDNISSSSAMAKTNTDPKFTKLKDLILEGYKTNISKNYGNLEQISHQVQSNVADEIISLPNSNNYEILDLGEHSDPFSLHHPKIEESYENQSQGNENHDHGSTLFEEKYSWNEFPVADDPILNAEEDPLAIPNENDEMNDVALIETETKTESNVTLDYENEDDQEDDIFTLEDKKRRYFYEGIEVLRLNGTGVCVNMSFLQCTLCNYTAKPFLKSSRYQTRSAYLNLKTHILHVHKRTTGLPKPSRAREMVCIPCNKTFANHCELRKHNALHPDDFKLECDICGRPMKKGTRPINLYAHKFTHKNAEEKRAAILTGEKGAYKRVHLANKKVTVTTNAKKKKMNNSGNETRFQVDMEVDSGV</sequence>
<keyword evidence="6" id="KW-0238">DNA-binding</keyword>
<name>A0ABP1RWL0_9HEXA</name>
<keyword evidence="7" id="KW-0539">Nucleus</keyword>
<evidence type="ECO:0000259" key="9">
    <source>
        <dbReference type="PROSITE" id="PS50157"/>
    </source>
</evidence>
<dbReference type="EMBL" id="CAXLJM020000119">
    <property type="protein sequence ID" value="CAL8137721.1"/>
    <property type="molecule type" value="Genomic_DNA"/>
</dbReference>
<evidence type="ECO:0000256" key="1">
    <source>
        <dbReference type="ARBA" id="ARBA00004123"/>
    </source>
</evidence>
<dbReference type="PANTHER" id="PTHR16515:SF2">
    <property type="entry name" value="PR DOMAIN ZINC FINGER PROTEIN 4"/>
    <property type="match status" value="1"/>
</dbReference>
<accession>A0ABP1RWL0</accession>
<evidence type="ECO:0000256" key="8">
    <source>
        <dbReference type="PROSITE-ProRule" id="PRU00042"/>
    </source>
</evidence>
<evidence type="ECO:0000256" key="7">
    <source>
        <dbReference type="ARBA" id="ARBA00023242"/>
    </source>
</evidence>
<dbReference type="PANTHER" id="PTHR16515">
    <property type="entry name" value="PR DOMAIN ZINC FINGER PROTEIN"/>
    <property type="match status" value="1"/>
</dbReference>
<dbReference type="PROSITE" id="PS50157">
    <property type="entry name" value="ZINC_FINGER_C2H2_2"/>
    <property type="match status" value="1"/>
</dbReference>
<evidence type="ECO:0000256" key="5">
    <source>
        <dbReference type="ARBA" id="ARBA00022833"/>
    </source>
</evidence>
<dbReference type="Gene3D" id="3.30.160.60">
    <property type="entry name" value="Classic Zinc Finger"/>
    <property type="match status" value="1"/>
</dbReference>
<evidence type="ECO:0000256" key="2">
    <source>
        <dbReference type="ARBA" id="ARBA00022723"/>
    </source>
</evidence>
<dbReference type="Proteomes" id="UP001642540">
    <property type="component" value="Unassembled WGS sequence"/>
</dbReference>
<organism evidence="10 11">
    <name type="scientific">Orchesella dallaii</name>
    <dbReference type="NCBI Taxonomy" id="48710"/>
    <lineage>
        <taxon>Eukaryota</taxon>
        <taxon>Metazoa</taxon>
        <taxon>Ecdysozoa</taxon>
        <taxon>Arthropoda</taxon>
        <taxon>Hexapoda</taxon>
        <taxon>Collembola</taxon>
        <taxon>Entomobryomorpha</taxon>
        <taxon>Entomobryoidea</taxon>
        <taxon>Orchesellidae</taxon>
        <taxon>Orchesellinae</taxon>
        <taxon>Orchesella</taxon>
    </lineage>
</organism>
<keyword evidence="3" id="KW-0677">Repeat</keyword>
<evidence type="ECO:0000256" key="4">
    <source>
        <dbReference type="ARBA" id="ARBA00022771"/>
    </source>
</evidence>
<keyword evidence="2" id="KW-0479">Metal-binding</keyword>
<protein>
    <recommendedName>
        <fullName evidence="9">C2H2-type domain-containing protein</fullName>
    </recommendedName>
</protein>
<dbReference type="InterPro" id="IPR050331">
    <property type="entry name" value="Zinc_finger"/>
</dbReference>
<proteinExistence type="predicted"/>
<keyword evidence="4 8" id="KW-0863">Zinc-finger</keyword>
<evidence type="ECO:0000313" key="11">
    <source>
        <dbReference type="Proteomes" id="UP001642540"/>
    </source>
</evidence>